<evidence type="ECO:0000256" key="2">
    <source>
        <dbReference type="ARBA" id="ARBA00023004"/>
    </source>
</evidence>
<dbReference type="EMBL" id="QGQD01000069">
    <property type="protein sequence ID" value="TLC99527.1"/>
    <property type="molecule type" value="Genomic_DNA"/>
</dbReference>
<evidence type="ECO:0000256" key="1">
    <source>
        <dbReference type="ARBA" id="ARBA00022723"/>
    </source>
</evidence>
<keyword evidence="1" id="KW-0479">Metal-binding</keyword>
<dbReference type="RefSeq" id="WP_138003345.1">
    <property type="nucleotide sequence ID" value="NZ_QGQD01000069.1"/>
</dbReference>
<evidence type="ECO:0000259" key="4">
    <source>
        <dbReference type="PROSITE" id="PS51379"/>
    </source>
</evidence>
<organism evidence="5 6">
    <name type="scientific">Robinsoniella peoriensis</name>
    <dbReference type="NCBI Taxonomy" id="180332"/>
    <lineage>
        <taxon>Bacteria</taxon>
        <taxon>Bacillati</taxon>
        <taxon>Bacillota</taxon>
        <taxon>Clostridia</taxon>
        <taxon>Lachnospirales</taxon>
        <taxon>Lachnospiraceae</taxon>
        <taxon>Robinsoniella</taxon>
    </lineage>
</organism>
<dbReference type="GO" id="GO:0051536">
    <property type="term" value="F:iron-sulfur cluster binding"/>
    <property type="evidence" value="ECO:0007669"/>
    <property type="project" value="UniProtKB-KW"/>
</dbReference>
<dbReference type="EC" id="1.1.1.-" evidence="5"/>
<dbReference type="PANTHER" id="PTHR43312">
    <property type="entry name" value="D-THREO-ALDOSE 1-DEHYDROGENASE"/>
    <property type="match status" value="1"/>
</dbReference>
<dbReference type="GO" id="GO:0016491">
    <property type="term" value="F:oxidoreductase activity"/>
    <property type="evidence" value="ECO:0007669"/>
    <property type="project" value="UniProtKB-KW"/>
</dbReference>
<reference evidence="5 6" key="1">
    <citation type="journal article" date="2019" name="Anaerobe">
        <title>Detection of Robinsoniella peoriensis in multiple bone samples of a trauma patient.</title>
        <authorList>
            <person name="Schrottner P."/>
            <person name="Hartwich K."/>
            <person name="Bunk B."/>
            <person name="Schober I."/>
            <person name="Helbig S."/>
            <person name="Rudolph W.W."/>
            <person name="Gunzer F."/>
        </authorList>
    </citation>
    <scope>NUCLEOTIDE SEQUENCE [LARGE SCALE GENOMIC DNA]</scope>
    <source>
        <strain evidence="5 6">DSM 106044</strain>
    </source>
</reference>
<dbReference type="InterPro" id="IPR053135">
    <property type="entry name" value="AKR2_Oxidoreductase"/>
</dbReference>
<dbReference type="PANTHER" id="PTHR43312:SF1">
    <property type="entry name" value="NADP-DEPENDENT OXIDOREDUCTASE DOMAIN-CONTAINING PROTEIN"/>
    <property type="match status" value="1"/>
</dbReference>
<dbReference type="InterPro" id="IPR036812">
    <property type="entry name" value="NAD(P)_OxRdtase_dom_sf"/>
</dbReference>
<proteinExistence type="predicted"/>
<dbReference type="InterPro" id="IPR017896">
    <property type="entry name" value="4Fe4S_Fe-S-bd"/>
</dbReference>
<sequence length="364" mass="40205">MEYRKLPRGGEDISILGLGTSSVGAASEREIEETVTFALENGINYFDMASADAKPFGAYGRAVAGSRDKVYYQIHFGANYETGSYGWTVNLDTVKQSIDWQLRMLKTDYIDFGFIHCIDEPSDLKKVLSGGILPYIQELKKQGIVRHIGLSSHTPALVNQVLDMDLIDMVMFSINPGYDYRHGDYAIGNVEERMALYRRCEAEGVGISVMKAFSGGQLLNAKTSPFGKALSEYQCIQYALDKPGVVTVLPGIRGKSDLERILGFFTVLPEERDYSVLGTFAPQAAGGICVYCNHCQPCPAGLDVGLINKYYDLTKAGDKLAHSHYLKLEKKADACIGCGHCDSRCPFHVNQMKRMKSIGTYFGE</sequence>
<keyword evidence="5" id="KW-0560">Oxidoreductase</keyword>
<dbReference type="PROSITE" id="PS00198">
    <property type="entry name" value="4FE4S_FER_1"/>
    <property type="match status" value="1"/>
</dbReference>
<keyword evidence="6" id="KW-1185">Reference proteome</keyword>
<dbReference type="Gene3D" id="3.20.20.100">
    <property type="entry name" value="NADP-dependent oxidoreductase domain"/>
    <property type="match status" value="1"/>
</dbReference>
<dbReference type="SUPFAM" id="SSF51430">
    <property type="entry name" value="NAD(P)-linked oxidoreductase"/>
    <property type="match status" value="1"/>
</dbReference>
<dbReference type="Pfam" id="PF00248">
    <property type="entry name" value="Aldo_ket_red"/>
    <property type="match status" value="1"/>
</dbReference>
<dbReference type="SUPFAM" id="SSF46548">
    <property type="entry name" value="alpha-helical ferredoxin"/>
    <property type="match status" value="1"/>
</dbReference>
<protein>
    <submittedName>
        <fullName evidence="5">General stress protein 69</fullName>
        <ecNumber evidence="5">1.1.1.-</ecNumber>
    </submittedName>
</protein>
<evidence type="ECO:0000256" key="3">
    <source>
        <dbReference type="ARBA" id="ARBA00023014"/>
    </source>
</evidence>
<evidence type="ECO:0000313" key="5">
    <source>
        <dbReference type="EMBL" id="TLC99527.1"/>
    </source>
</evidence>
<evidence type="ECO:0000313" key="6">
    <source>
        <dbReference type="Proteomes" id="UP000306509"/>
    </source>
</evidence>
<dbReference type="Proteomes" id="UP000306509">
    <property type="component" value="Unassembled WGS sequence"/>
</dbReference>
<dbReference type="PROSITE" id="PS51379">
    <property type="entry name" value="4FE4S_FER_2"/>
    <property type="match status" value="1"/>
</dbReference>
<feature type="domain" description="4Fe-4S ferredoxin-type" evidence="4">
    <location>
        <begin position="326"/>
        <end position="355"/>
    </location>
</feature>
<name>A0A4V6HRL7_9FIRM</name>
<dbReference type="InterPro" id="IPR023210">
    <property type="entry name" value="NADP_OxRdtase_dom"/>
</dbReference>
<dbReference type="Pfam" id="PF13183">
    <property type="entry name" value="Fer4_8"/>
    <property type="match status" value="1"/>
</dbReference>
<dbReference type="CDD" id="cd19100">
    <property type="entry name" value="AKR_unchar"/>
    <property type="match status" value="1"/>
</dbReference>
<keyword evidence="3" id="KW-0411">Iron-sulfur</keyword>
<keyword evidence="2" id="KW-0408">Iron</keyword>
<dbReference type="GO" id="GO:0046872">
    <property type="term" value="F:metal ion binding"/>
    <property type="evidence" value="ECO:0007669"/>
    <property type="project" value="UniProtKB-KW"/>
</dbReference>
<comment type="caution">
    <text evidence="5">The sequence shown here is derived from an EMBL/GenBank/DDBJ whole genome shotgun (WGS) entry which is preliminary data.</text>
</comment>
<dbReference type="STRING" id="180332.GCA_000797495_01093"/>
<dbReference type="InterPro" id="IPR017900">
    <property type="entry name" value="4Fe4S_Fe_S_CS"/>
</dbReference>
<gene>
    <name evidence="5" type="primary">yhdN_4</name>
    <name evidence="5" type="ORF">DSM106044_03730</name>
</gene>
<dbReference type="AlphaFoldDB" id="A0A4V6HRL7"/>
<accession>A0A4V6HRL7</accession>